<keyword evidence="2" id="KW-0378">Hydrolase</keyword>
<dbReference type="Pfam" id="PF13472">
    <property type="entry name" value="Lipase_GDSL_2"/>
    <property type="match status" value="1"/>
</dbReference>
<dbReference type="RefSeq" id="WP_133554442.1">
    <property type="nucleotide sequence ID" value="NZ_SNWM01000002.1"/>
</dbReference>
<dbReference type="InterPro" id="IPR036514">
    <property type="entry name" value="SGNH_hydro_sf"/>
</dbReference>
<keyword evidence="5" id="KW-1185">Reference proteome</keyword>
<organism evidence="4 5">
    <name type="scientific">Pedobacter duraquae</name>
    <dbReference type="NCBI Taxonomy" id="425511"/>
    <lineage>
        <taxon>Bacteria</taxon>
        <taxon>Pseudomonadati</taxon>
        <taxon>Bacteroidota</taxon>
        <taxon>Sphingobacteriia</taxon>
        <taxon>Sphingobacteriales</taxon>
        <taxon>Sphingobacteriaceae</taxon>
        <taxon>Pedobacter</taxon>
    </lineage>
</organism>
<dbReference type="Gene3D" id="3.40.50.1110">
    <property type="entry name" value="SGNH hydrolase"/>
    <property type="match status" value="1"/>
</dbReference>
<dbReference type="PANTHER" id="PTHR43695">
    <property type="entry name" value="PUTATIVE (AFU_ORTHOLOGUE AFUA_2G17250)-RELATED"/>
    <property type="match status" value="1"/>
</dbReference>
<protein>
    <submittedName>
        <fullName evidence="4">Lysophospholipase L1-like esterase</fullName>
    </submittedName>
</protein>
<evidence type="ECO:0000313" key="5">
    <source>
        <dbReference type="Proteomes" id="UP000295499"/>
    </source>
</evidence>
<evidence type="ECO:0000256" key="1">
    <source>
        <dbReference type="ARBA" id="ARBA00008668"/>
    </source>
</evidence>
<dbReference type="InterPro" id="IPR013830">
    <property type="entry name" value="SGNH_hydro"/>
</dbReference>
<dbReference type="CDD" id="cd01821">
    <property type="entry name" value="Rhamnogalacturan_acetylesterase_like"/>
    <property type="match status" value="1"/>
</dbReference>
<evidence type="ECO:0000313" key="4">
    <source>
        <dbReference type="EMBL" id="TDO22791.1"/>
    </source>
</evidence>
<sequence length="257" mass="29679">MNRFFAYLSLSLVLVGATAFKQQKRPVTVWMIGDSTMCLYEPSRAPITGWGMPFATFFTKELKFENRAKGGRSTRTFISEDRWRPIADSIAAGDYVLMQFGHNDEAKEEKYKDRYTPVPDYKLNLTKFITETRRKGGVPVLITPVSRMKFDKQNKAQETHADYTAAVYEIGKMMQVPVIDLDRLSRELFDQLGPDRTKMLFMQIEPGINPIYPEGQKDNTHFNELGARRIAELVLHEMQAQKLTLANFMYKPKTEKK</sequence>
<name>A0A4R6IL66_9SPHI</name>
<gene>
    <name evidence="4" type="ORF">CLV32_1776</name>
</gene>
<evidence type="ECO:0000259" key="3">
    <source>
        <dbReference type="Pfam" id="PF13472"/>
    </source>
</evidence>
<comment type="caution">
    <text evidence="4">The sequence shown here is derived from an EMBL/GenBank/DDBJ whole genome shotgun (WGS) entry which is preliminary data.</text>
</comment>
<evidence type="ECO:0000256" key="2">
    <source>
        <dbReference type="ARBA" id="ARBA00022801"/>
    </source>
</evidence>
<dbReference type="PANTHER" id="PTHR43695:SF1">
    <property type="entry name" value="RHAMNOGALACTURONAN ACETYLESTERASE"/>
    <property type="match status" value="1"/>
</dbReference>
<dbReference type="Proteomes" id="UP000295499">
    <property type="component" value="Unassembled WGS sequence"/>
</dbReference>
<dbReference type="SUPFAM" id="SSF52266">
    <property type="entry name" value="SGNH hydrolase"/>
    <property type="match status" value="1"/>
</dbReference>
<comment type="similarity">
    <text evidence="1">Belongs to the 'GDSL' lipolytic enzyme family.</text>
</comment>
<proteinExistence type="inferred from homology"/>
<dbReference type="AlphaFoldDB" id="A0A4R6IL66"/>
<dbReference type="GO" id="GO:0016788">
    <property type="term" value="F:hydrolase activity, acting on ester bonds"/>
    <property type="evidence" value="ECO:0007669"/>
    <property type="project" value="UniProtKB-ARBA"/>
</dbReference>
<dbReference type="EMBL" id="SNWM01000002">
    <property type="protein sequence ID" value="TDO22791.1"/>
    <property type="molecule type" value="Genomic_DNA"/>
</dbReference>
<feature type="domain" description="SGNH hydrolase-type esterase" evidence="3">
    <location>
        <begin position="32"/>
        <end position="228"/>
    </location>
</feature>
<dbReference type="OrthoDB" id="9807041at2"/>
<accession>A0A4R6IL66</accession>
<reference evidence="4 5" key="1">
    <citation type="submission" date="2019-03" db="EMBL/GenBank/DDBJ databases">
        <title>Genomic Encyclopedia of Archaeal and Bacterial Type Strains, Phase II (KMG-II): from individual species to whole genera.</title>
        <authorList>
            <person name="Goeker M."/>
        </authorList>
    </citation>
    <scope>NUCLEOTIDE SEQUENCE [LARGE SCALE GENOMIC DNA]</scope>
    <source>
        <strain evidence="4 5">DSM 19034</strain>
    </source>
</reference>
<dbReference type="InterPro" id="IPR037459">
    <property type="entry name" value="RhgT-like"/>
</dbReference>